<dbReference type="GO" id="GO:0008641">
    <property type="term" value="F:ubiquitin-like modifier activating enzyme activity"/>
    <property type="evidence" value="ECO:0007669"/>
    <property type="project" value="InterPro"/>
</dbReference>
<dbReference type="Gene3D" id="3.40.50.720">
    <property type="entry name" value="NAD(P)-binding Rossmann-like Domain"/>
    <property type="match status" value="1"/>
</dbReference>
<reference evidence="3" key="1">
    <citation type="submission" date="2020-10" db="EMBL/GenBank/DDBJ databases">
        <authorList>
            <person name="Gilroy R."/>
        </authorList>
    </citation>
    <scope>NUCLEOTIDE SEQUENCE</scope>
    <source>
        <strain evidence="3">ChiSxjej1B13-7958</strain>
    </source>
</reference>
<sequence>MLNEFSRSQLLLGAAAMERLAGAKVAVFGLGGVGGHAADALARTGIGSFVLVDADRVSLTNLNRQIIADHTTIGRLKTEVMREHILRINPRAQVEEHPIFFLPDTPAAFLSGCDYLVDAIDTVSAKLRLAELGQELSIPVISAMGAGNKLDPTRFEVADIYETSVCPLCRVMRRELKKRGVAHLKTVYSREEPAQREEVPGTQEDSSKRETPGSLAFVPSVAGLILASEVVRDLTRGLLPGDRGKK</sequence>
<evidence type="ECO:0000313" key="3">
    <source>
        <dbReference type="EMBL" id="HIR46493.1"/>
    </source>
</evidence>
<feature type="compositionally biased region" description="Basic and acidic residues" evidence="1">
    <location>
        <begin position="189"/>
        <end position="211"/>
    </location>
</feature>
<protein>
    <submittedName>
        <fullName evidence="3">tRNA threonylcarbamoyladenosine dehydratase</fullName>
    </submittedName>
</protein>
<dbReference type="Pfam" id="PF00899">
    <property type="entry name" value="ThiF"/>
    <property type="match status" value="1"/>
</dbReference>
<dbReference type="PANTHER" id="PTHR43267:SF1">
    <property type="entry name" value="TRNA THREONYLCARBAMOYLADENOSINE DEHYDRATASE"/>
    <property type="match status" value="1"/>
</dbReference>
<dbReference type="InterPro" id="IPR000594">
    <property type="entry name" value="ThiF_NAD_FAD-bd"/>
</dbReference>
<accession>A0A9D1AN42</accession>
<reference evidence="3" key="2">
    <citation type="journal article" date="2021" name="PeerJ">
        <title>Extensive microbial diversity within the chicken gut microbiome revealed by metagenomics and culture.</title>
        <authorList>
            <person name="Gilroy R."/>
            <person name="Ravi A."/>
            <person name="Getino M."/>
            <person name="Pursley I."/>
            <person name="Horton D.L."/>
            <person name="Alikhan N.F."/>
            <person name="Baker D."/>
            <person name="Gharbi K."/>
            <person name="Hall N."/>
            <person name="Watson M."/>
            <person name="Adriaenssens E.M."/>
            <person name="Foster-Nyarko E."/>
            <person name="Jarju S."/>
            <person name="Secka A."/>
            <person name="Antonio M."/>
            <person name="Oren A."/>
            <person name="Chaudhuri R.R."/>
            <person name="La Ragione R."/>
            <person name="Hildebrand F."/>
            <person name="Pallen M.J."/>
        </authorList>
    </citation>
    <scope>NUCLEOTIDE SEQUENCE</scope>
    <source>
        <strain evidence="3">ChiSxjej1B13-7958</strain>
    </source>
</reference>
<organism evidence="3 4">
    <name type="scientific">Candidatus Caccousia avicola</name>
    <dbReference type="NCBI Taxonomy" id="2840721"/>
    <lineage>
        <taxon>Bacteria</taxon>
        <taxon>Bacillati</taxon>
        <taxon>Bacillota</taxon>
        <taxon>Clostridia</taxon>
        <taxon>Eubacteriales</taxon>
        <taxon>Oscillospiraceae</taxon>
        <taxon>Oscillospiraceae incertae sedis</taxon>
        <taxon>Candidatus Caccousia</taxon>
    </lineage>
</organism>
<evidence type="ECO:0000313" key="4">
    <source>
        <dbReference type="Proteomes" id="UP000824242"/>
    </source>
</evidence>
<comment type="caution">
    <text evidence="3">The sequence shown here is derived from an EMBL/GenBank/DDBJ whole genome shotgun (WGS) entry which is preliminary data.</text>
</comment>
<dbReference type="GO" id="GO:0061504">
    <property type="term" value="P:cyclic threonylcarbamoyladenosine biosynthetic process"/>
    <property type="evidence" value="ECO:0007669"/>
    <property type="project" value="TreeGrafter"/>
</dbReference>
<dbReference type="InterPro" id="IPR045886">
    <property type="entry name" value="ThiF/MoeB/HesA"/>
</dbReference>
<dbReference type="GO" id="GO:0061503">
    <property type="term" value="F:tRNA threonylcarbamoyladenosine dehydratase"/>
    <property type="evidence" value="ECO:0007669"/>
    <property type="project" value="TreeGrafter"/>
</dbReference>
<dbReference type="InterPro" id="IPR035985">
    <property type="entry name" value="Ubiquitin-activating_enz"/>
</dbReference>
<feature type="region of interest" description="Disordered" evidence="1">
    <location>
        <begin position="189"/>
        <end position="214"/>
    </location>
</feature>
<dbReference type="EMBL" id="DVGZ01000026">
    <property type="protein sequence ID" value="HIR46493.1"/>
    <property type="molecule type" value="Genomic_DNA"/>
</dbReference>
<name>A0A9D1AN42_9FIRM</name>
<dbReference type="CDD" id="cd00755">
    <property type="entry name" value="YgdL_like"/>
    <property type="match status" value="1"/>
</dbReference>
<evidence type="ECO:0000256" key="1">
    <source>
        <dbReference type="SAM" id="MobiDB-lite"/>
    </source>
</evidence>
<gene>
    <name evidence="3" type="ORF">IAB89_02370</name>
</gene>
<dbReference type="PANTHER" id="PTHR43267">
    <property type="entry name" value="TRNA THREONYLCARBAMOYLADENOSINE DEHYDRATASE"/>
    <property type="match status" value="1"/>
</dbReference>
<dbReference type="Proteomes" id="UP000824242">
    <property type="component" value="Unassembled WGS sequence"/>
</dbReference>
<proteinExistence type="predicted"/>
<evidence type="ECO:0000259" key="2">
    <source>
        <dbReference type="Pfam" id="PF00899"/>
    </source>
</evidence>
<feature type="domain" description="THIF-type NAD/FAD binding fold" evidence="2">
    <location>
        <begin position="10"/>
        <end position="234"/>
    </location>
</feature>
<dbReference type="SUPFAM" id="SSF69572">
    <property type="entry name" value="Activating enzymes of the ubiquitin-like proteins"/>
    <property type="match status" value="1"/>
</dbReference>
<dbReference type="AlphaFoldDB" id="A0A9D1AN42"/>